<organism evidence="2">
    <name type="scientific">Sesamum latifolium</name>
    <dbReference type="NCBI Taxonomy" id="2727402"/>
    <lineage>
        <taxon>Eukaryota</taxon>
        <taxon>Viridiplantae</taxon>
        <taxon>Streptophyta</taxon>
        <taxon>Embryophyta</taxon>
        <taxon>Tracheophyta</taxon>
        <taxon>Spermatophyta</taxon>
        <taxon>Magnoliopsida</taxon>
        <taxon>eudicotyledons</taxon>
        <taxon>Gunneridae</taxon>
        <taxon>Pentapetalae</taxon>
        <taxon>asterids</taxon>
        <taxon>lamiids</taxon>
        <taxon>Lamiales</taxon>
        <taxon>Pedaliaceae</taxon>
        <taxon>Sesamum</taxon>
    </lineage>
</organism>
<accession>A0AAW2XJ10</accession>
<evidence type="ECO:0000259" key="1">
    <source>
        <dbReference type="Pfam" id="PF00078"/>
    </source>
</evidence>
<comment type="caution">
    <text evidence="2">The sequence shown here is derived from an EMBL/GenBank/DDBJ whole genome shotgun (WGS) entry which is preliminary data.</text>
</comment>
<dbReference type="PANTHER" id="PTHR46890">
    <property type="entry name" value="NON-LTR RETROLELEMENT REVERSE TRANSCRIPTASE-LIKE PROTEIN-RELATED"/>
    <property type="match status" value="1"/>
</dbReference>
<name>A0AAW2XJ10_9LAMI</name>
<reference evidence="2" key="1">
    <citation type="submission" date="2020-06" db="EMBL/GenBank/DDBJ databases">
        <authorList>
            <person name="Li T."/>
            <person name="Hu X."/>
            <person name="Zhang T."/>
            <person name="Song X."/>
            <person name="Zhang H."/>
            <person name="Dai N."/>
            <person name="Sheng W."/>
            <person name="Hou X."/>
            <person name="Wei L."/>
        </authorList>
    </citation>
    <scope>NUCLEOTIDE SEQUENCE</scope>
    <source>
        <strain evidence="2">KEN1</strain>
        <tissue evidence="2">Leaf</tissue>
    </source>
</reference>
<gene>
    <name evidence="2" type="ORF">Slati_1344600</name>
</gene>
<dbReference type="InterPro" id="IPR052343">
    <property type="entry name" value="Retrotransposon-Effector_Assoc"/>
</dbReference>
<dbReference type="AlphaFoldDB" id="A0AAW2XJ10"/>
<evidence type="ECO:0000313" key="2">
    <source>
        <dbReference type="EMBL" id="KAL0453665.1"/>
    </source>
</evidence>
<protein>
    <recommendedName>
        <fullName evidence="1">Reverse transcriptase domain-containing protein</fullName>
    </recommendedName>
</protein>
<dbReference type="EMBL" id="JACGWN010000004">
    <property type="protein sequence ID" value="KAL0453665.1"/>
    <property type="molecule type" value="Genomic_DNA"/>
</dbReference>
<proteinExistence type="predicted"/>
<sequence length="436" mass="49544">MACTSSNIKSTELWRCLNNGTWTFGNVFTTVQQAKQDATDAEKKFDRDPSEANLFASTKASATPDFPFQFSKIPKEVGYNICSIPSEVDIKEIVFSINKESIAGLDGFSSTIYQACWEFIARDIYDAVKDFFSGTPMPRSFIATTIVLIPKVDSPQTWNDFRLISDNILMEQEMIHHLDLRYKNNNLIIKLDMSKAYDRVNWAFLITVMQKMGFPPRFLTLIKHAVQNCWFKVLINGEAVGLFKSTQRLRQGDPISPALFILAAEAFSKCMDFLFNAHLDMFYQAKCAVKLSHISSADDVIIFTNCKEVSLIRLIGLGIRILREMVTAFSYKLWWRLRLIPSSRDSPLANISKDILHCYPNSSLLTRVFGKEYALFGQKHKLTYSGAWEMELYLSSTIGSSRKAFLQTWLEPSATFTSRSTGFGTIMSGIFINSNR</sequence>
<dbReference type="InterPro" id="IPR000477">
    <property type="entry name" value="RT_dom"/>
</dbReference>
<reference evidence="2" key="2">
    <citation type="journal article" date="2024" name="Plant">
        <title>Genomic evolution and insights into agronomic trait innovations of Sesamum species.</title>
        <authorList>
            <person name="Miao H."/>
            <person name="Wang L."/>
            <person name="Qu L."/>
            <person name="Liu H."/>
            <person name="Sun Y."/>
            <person name="Le M."/>
            <person name="Wang Q."/>
            <person name="Wei S."/>
            <person name="Zheng Y."/>
            <person name="Lin W."/>
            <person name="Duan Y."/>
            <person name="Cao H."/>
            <person name="Xiong S."/>
            <person name="Wang X."/>
            <person name="Wei L."/>
            <person name="Li C."/>
            <person name="Ma Q."/>
            <person name="Ju M."/>
            <person name="Zhao R."/>
            <person name="Li G."/>
            <person name="Mu C."/>
            <person name="Tian Q."/>
            <person name="Mei H."/>
            <person name="Zhang T."/>
            <person name="Gao T."/>
            <person name="Zhang H."/>
        </authorList>
    </citation>
    <scope>NUCLEOTIDE SEQUENCE</scope>
    <source>
        <strain evidence="2">KEN1</strain>
    </source>
</reference>
<dbReference type="PANTHER" id="PTHR46890:SF48">
    <property type="entry name" value="RNA-DIRECTED DNA POLYMERASE"/>
    <property type="match status" value="1"/>
</dbReference>
<feature type="domain" description="Reverse transcriptase" evidence="1">
    <location>
        <begin position="178"/>
        <end position="311"/>
    </location>
</feature>
<dbReference type="Pfam" id="PF00078">
    <property type="entry name" value="RVT_1"/>
    <property type="match status" value="1"/>
</dbReference>